<accession>A0A319EEG8</accession>
<sequence>MKKASPGVAEDIRTRAVGRSGKGRVKESVTGRAALSSAPETETEKVGGGARILKYERPRCARPSSAANSIGHASPNYSSSSHSAAADWLEDDAFYEFRIPIGCNQPWMVDPSYQKSLCRKHPRKHQGKIKIKKKGPQLVKMTRCAEEHANFTSRPCGTDDLHRAPLSNRCIMMVPWASQVRCDIPKNLSGIQAV</sequence>
<feature type="region of interest" description="Disordered" evidence="1">
    <location>
        <begin position="1"/>
        <end position="50"/>
    </location>
</feature>
<evidence type="ECO:0000256" key="1">
    <source>
        <dbReference type="SAM" id="MobiDB-lite"/>
    </source>
</evidence>
<keyword evidence="3" id="KW-1185">Reference proteome</keyword>
<evidence type="ECO:0000313" key="2">
    <source>
        <dbReference type="EMBL" id="PYI02194.1"/>
    </source>
</evidence>
<dbReference type="EMBL" id="KZ826399">
    <property type="protein sequence ID" value="PYI02194.1"/>
    <property type="molecule type" value="Genomic_DNA"/>
</dbReference>
<protein>
    <submittedName>
        <fullName evidence="2">Uncharacterized protein</fullName>
    </submittedName>
</protein>
<dbReference type="Proteomes" id="UP000248423">
    <property type="component" value="Unassembled WGS sequence"/>
</dbReference>
<reference evidence="2 3" key="1">
    <citation type="submission" date="2018-02" db="EMBL/GenBank/DDBJ databases">
        <title>The genomes of Aspergillus section Nigri reveals drivers in fungal speciation.</title>
        <authorList>
            <consortium name="DOE Joint Genome Institute"/>
            <person name="Vesth T.C."/>
            <person name="Nybo J."/>
            <person name="Theobald S."/>
            <person name="Brandl J."/>
            <person name="Frisvad J.C."/>
            <person name="Nielsen K.F."/>
            <person name="Lyhne E.K."/>
            <person name="Kogle M.E."/>
            <person name="Kuo A."/>
            <person name="Riley R."/>
            <person name="Clum A."/>
            <person name="Nolan M."/>
            <person name="Lipzen A."/>
            <person name="Salamov A."/>
            <person name="Henrissat B."/>
            <person name="Wiebenga A."/>
            <person name="De vries R.P."/>
            <person name="Grigoriev I.V."/>
            <person name="Mortensen U.H."/>
            <person name="Andersen M.R."/>
            <person name="Baker S.E."/>
        </authorList>
    </citation>
    <scope>NUCLEOTIDE SEQUENCE [LARGE SCALE GENOMIC DNA]</scope>
    <source>
        <strain evidence="2 3">CBS 121057</strain>
    </source>
</reference>
<gene>
    <name evidence="2" type="ORF">BO78DRAFT_226278</name>
</gene>
<name>A0A319EEG8_ASPSB</name>
<organism evidence="2 3">
    <name type="scientific">Aspergillus sclerotiicarbonarius (strain CBS 121057 / IBT 28362)</name>
    <dbReference type="NCBI Taxonomy" id="1448318"/>
    <lineage>
        <taxon>Eukaryota</taxon>
        <taxon>Fungi</taxon>
        <taxon>Dikarya</taxon>
        <taxon>Ascomycota</taxon>
        <taxon>Pezizomycotina</taxon>
        <taxon>Eurotiomycetes</taxon>
        <taxon>Eurotiomycetidae</taxon>
        <taxon>Eurotiales</taxon>
        <taxon>Aspergillaceae</taxon>
        <taxon>Aspergillus</taxon>
        <taxon>Aspergillus subgen. Circumdati</taxon>
    </lineage>
</organism>
<proteinExistence type="predicted"/>
<dbReference type="OrthoDB" id="10387268at2759"/>
<dbReference type="AlphaFoldDB" id="A0A319EEG8"/>
<dbReference type="VEuPathDB" id="FungiDB:BO78DRAFT_226278"/>
<evidence type="ECO:0000313" key="3">
    <source>
        <dbReference type="Proteomes" id="UP000248423"/>
    </source>
</evidence>